<keyword evidence="2" id="KW-1185">Reference proteome</keyword>
<proteinExistence type="predicted"/>
<gene>
    <name evidence="1" type="ORF">MFFC18_12600</name>
</gene>
<evidence type="ECO:0000313" key="1">
    <source>
        <dbReference type="EMBL" id="QEG21404.1"/>
    </source>
</evidence>
<dbReference type="EMBL" id="CP042912">
    <property type="protein sequence ID" value="QEG21404.1"/>
    <property type="molecule type" value="Genomic_DNA"/>
</dbReference>
<accession>A0A5B9P554</accession>
<name>A0A5B9P554_9BACT</name>
<organism evidence="1 2">
    <name type="scientific">Mariniblastus fucicola</name>
    <dbReference type="NCBI Taxonomy" id="980251"/>
    <lineage>
        <taxon>Bacteria</taxon>
        <taxon>Pseudomonadati</taxon>
        <taxon>Planctomycetota</taxon>
        <taxon>Planctomycetia</taxon>
        <taxon>Pirellulales</taxon>
        <taxon>Pirellulaceae</taxon>
        <taxon>Mariniblastus</taxon>
    </lineage>
</organism>
<reference evidence="1 2" key="1">
    <citation type="submission" date="2019-08" db="EMBL/GenBank/DDBJ databases">
        <title>Deep-cultivation of Planctomycetes and their phenomic and genomic characterization uncovers novel biology.</title>
        <authorList>
            <person name="Wiegand S."/>
            <person name="Jogler M."/>
            <person name="Boedeker C."/>
            <person name="Pinto D."/>
            <person name="Vollmers J."/>
            <person name="Rivas-Marin E."/>
            <person name="Kohn T."/>
            <person name="Peeters S.H."/>
            <person name="Heuer A."/>
            <person name="Rast P."/>
            <person name="Oberbeckmann S."/>
            <person name="Bunk B."/>
            <person name="Jeske O."/>
            <person name="Meyerdierks A."/>
            <person name="Storesund J.E."/>
            <person name="Kallscheuer N."/>
            <person name="Luecker S."/>
            <person name="Lage O.M."/>
            <person name="Pohl T."/>
            <person name="Merkel B.J."/>
            <person name="Hornburger P."/>
            <person name="Mueller R.-W."/>
            <person name="Bruemmer F."/>
            <person name="Labrenz M."/>
            <person name="Spormann A.M."/>
            <person name="Op den Camp H."/>
            <person name="Overmann J."/>
            <person name="Amann R."/>
            <person name="Jetten M.S.M."/>
            <person name="Mascher T."/>
            <person name="Medema M.H."/>
            <person name="Devos D.P."/>
            <person name="Kaster A.-K."/>
            <person name="Ovreas L."/>
            <person name="Rohde M."/>
            <person name="Galperin M.Y."/>
            <person name="Jogler C."/>
        </authorList>
    </citation>
    <scope>NUCLEOTIDE SEQUENCE [LARGE SCALE GENOMIC DNA]</scope>
    <source>
        <strain evidence="1 2">FC18</strain>
    </source>
</reference>
<sequence length="73" mass="8154">MPSPVISQGDGLYVLPTHRDGWVAVQTCSNPIRVCMLDDECVGFALLFVASQNFLLRPWTMQAGLLWNDESSR</sequence>
<dbReference type="AlphaFoldDB" id="A0A5B9P554"/>
<protein>
    <submittedName>
        <fullName evidence="1">Uncharacterized protein</fullName>
    </submittedName>
</protein>
<dbReference type="KEGG" id="mff:MFFC18_12600"/>
<dbReference type="Proteomes" id="UP000322214">
    <property type="component" value="Chromosome"/>
</dbReference>
<evidence type="ECO:0000313" key="2">
    <source>
        <dbReference type="Proteomes" id="UP000322214"/>
    </source>
</evidence>